<protein>
    <submittedName>
        <fullName evidence="2">Uncharacterized protein</fullName>
    </submittedName>
</protein>
<organism evidence="2 3">
    <name type="scientific">Klebsiella africana</name>
    <dbReference type="NCBI Taxonomy" id="2489010"/>
    <lineage>
        <taxon>Bacteria</taxon>
        <taxon>Pseudomonadati</taxon>
        <taxon>Pseudomonadota</taxon>
        <taxon>Gammaproteobacteria</taxon>
        <taxon>Enterobacterales</taxon>
        <taxon>Enterobacteriaceae</taxon>
        <taxon>Klebsiella/Raoultella group</taxon>
        <taxon>Klebsiella</taxon>
    </lineage>
</organism>
<dbReference type="SUPFAM" id="SSF46894">
    <property type="entry name" value="C-terminal effector domain of the bipartite response regulators"/>
    <property type="match status" value="1"/>
</dbReference>
<dbReference type="GO" id="GO:0006355">
    <property type="term" value="P:regulation of DNA-templated transcription"/>
    <property type="evidence" value="ECO:0007669"/>
    <property type="project" value="InterPro"/>
</dbReference>
<evidence type="ECO:0000313" key="3">
    <source>
        <dbReference type="Proteomes" id="UP000328848"/>
    </source>
</evidence>
<sequence>MTKGYKLLGYKLADDIFYCLHHREIITLRGARKQIQLRSTMACLLEYLLAHGRERIVNDEELMINVWEKNNLRPSAQRLWQVIQSLKSRLAEVGVENTLIIRVKCEGYYINNAYVAEIYSFKPPGMLNYINTSPADMKKLLVRS</sequence>
<dbReference type="InterPro" id="IPR036388">
    <property type="entry name" value="WH-like_DNA-bd_sf"/>
</dbReference>
<evidence type="ECO:0000313" key="2">
    <source>
        <dbReference type="EMBL" id="VGP74708.1"/>
    </source>
</evidence>
<dbReference type="Gene3D" id="1.10.10.10">
    <property type="entry name" value="Winged helix-like DNA-binding domain superfamily/Winged helix DNA-binding domain"/>
    <property type="match status" value="1"/>
</dbReference>
<name>A0A7U2ZV98_9ENTR</name>
<dbReference type="EMBL" id="CAAHGQ010000023">
    <property type="protein sequence ID" value="VGP74708.1"/>
    <property type="molecule type" value="Genomic_DNA"/>
</dbReference>
<dbReference type="GO" id="GO:0003677">
    <property type="term" value="F:DNA binding"/>
    <property type="evidence" value="ECO:0007669"/>
    <property type="project" value="UniProtKB-KW"/>
</dbReference>
<proteinExistence type="predicted"/>
<dbReference type="RefSeq" id="WP_136032529.1">
    <property type="nucleotide sequence ID" value="NZ_CAAHGQ010000023.1"/>
</dbReference>
<keyword evidence="1" id="KW-0238">DNA-binding</keyword>
<reference evidence="2 3" key="1">
    <citation type="submission" date="2019-04" db="EMBL/GenBank/DDBJ databases">
        <authorList>
            <person name="Brisse S."/>
            <person name="Rodrigues C."/>
        </authorList>
    </citation>
    <scope>NUCLEOTIDE SEQUENCE [LARGE SCALE GENOMIC DNA]</scope>
    <source>
        <strain evidence="2">SB5857</strain>
    </source>
</reference>
<evidence type="ECO:0000256" key="1">
    <source>
        <dbReference type="ARBA" id="ARBA00023125"/>
    </source>
</evidence>
<dbReference type="InterPro" id="IPR001867">
    <property type="entry name" value="OmpR/PhoB-type_DNA-bd"/>
</dbReference>
<accession>A0A7U2ZV98</accession>
<dbReference type="Proteomes" id="UP000328848">
    <property type="component" value="Unassembled WGS sequence"/>
</dbReference>
<comment type="caution">
    <text evidence="2">The sequence shown here is derived from an EMBL/GenBank/DDBJ whole genome shotgun (WGS) entry which is preliminary data.</text>
</comment>
<dbReference type="InterPro" id="IPR016032">
    <property type="entry name" value="Sig_transdc_resp-reg_C-effctor"/>
</dbReference>
<dbReference type="AlphaFoldDB" id="A0A7U2ZV98"/>
<dbReference type="Pfam" id="PF00486">
    <property type="entry name" value="Trans_reg_C"/>
    <property type="match status" value="1"/>
</dbReference>
<dbReference type="GO" id="GO:0000160">
    <property type="term" value="P:phosphorelay signal transduction system"/>
    <property type="evidence" value="ECO:0007669"/>
    <property type="project" value="InterPro"/>
</dbReference>
<gene>
    <name evidence="2" type="ORF">SB5857_00689</name>
</gene>